<dbReference type="Proteomes" id="UP000067626">
    <property type="component" value="Chromosome"/>
</dbReference>
<reference evidence="1 2" key="1">
    <citation type="submission" date="2015-07" db="EMBL/GenBank/DDBJ databases">
        <title>Genome analysis of myxobacterium Chondromyces crocatus Cm c5 reveals a high potential for natural compound synthesis and the genetic basis for the loss of fruiting body formation.</title>
        <authorList>
            <person name="Zaburannyi N."/>
            <person name="Bunk B."/>
            <person name="Maier J."/>
            <person name="Overmann J."/>
            <person name="Mueller R."/>
        </authorList>
    </citation>
    <scope>NUCLEOTIDE SEQUENCE [LARGE SCALE GENOMIC DNA]</scope>
    <source>
        <strain evidence="1 2">Cm c5</strain>
    </source>
</reference>
<sequence>MMAVLGDWRHAGASIRGVVRLLAFGVGLSLAGCGDDADPTPNGTTSTVPEGAEIETLSPGAQPLPGESECKVVIARKIPVESANHLDECSSLEFAANPPSSGDHWPRWAAFRRYTVPVAREMYVHNQEHGGVVLSYRCSGACPSVVAMLEQVMDDYPDDVFCSMNIPVVRNRLLLTPDPKLPTTIAASAWGATYTATCLDPTSLAAFVAEVYGKGPELTCFDGVDVAESGGTLPECAD</sequence>
<name>A0A0K1EJ58_CHOCO</name>
<dbReference type="Pfam" id="PF11303">
    <property type="entry name" value="DUF3105"/>
    <property type="match status" value="1"/>
</dbReference>
<dbReference type="InterPro" id="IPR021454">
    <property type="entry name" value="DUF3105"/>
</dbReference>
<dbReference type="KEGG" id="ccro:CMC5_048580"/>
<proteinExistence type="predicted"/>
<evidence type="ECO:0008006" key="3">
    <source>
        <dbReference type="Google" id="ProtNLM"/>
    </source>
</evidence>
<organism evidence="1 2">
    <name type="scientific">Chondromyces crocatus</name>
    <dbReference type="NCBI Taxonomy" id="52"/>
    <lineage>
        <taxon>Bacteria</taxon>
        <taxon>Pseudomonadati</taxon>
        <taxon>Myxococcota</taxon>
        <taxon>Polyangia</taxon>
        <taxon>Polyangiales</taxon>
        <taxon>Polyangiaceae</taxon>
        <taxon>Chondromyces</taxon>
    </lineage>
</organism>
<dbReference type="EMBL" id="CP012159">
    <property type="protein sequence ID" value="AKT40702.1"/>
    <property type="molecule type" value="Genomic_DNA"/>
</dbReference>
<dbReference type="OrthoDB" id="5515087at2"/>
<gene>
    <name evidence="1" type="ORF">CMC5_048580</name>
</gene>
<dbReference type="AlphaFoldDB" id="A0A0K1EJ58"/>
<accession>A0A0K1EJ58</accession>
<evidence type="ECO:0000313" key="2">
    <source>
        <dbReference type="Proteomes" id="UP000067626"/>
    </source>
</evidence>
<keyword evidence="2" id="KW-1185">Reference proteome</keyword>
<evidence type="ECO:0000313" key="1">
    <source>
        <dbReference type="EMBL" id="AKT40702.1"/>
    </source>
</evidence>
<protein>
    <recommendedName>
        <fullName evidence="3">DUF3105 domain-containing protein</fullName>
    </recommendedName>
</protein>
<dbReference type="STRING" id="52.CMC5_048580"/>
<dbReference type="RefSeq" id="WP_082362735.1">
    <property type="nucleotide sequence ID" value="NZ_CP012159.1"/>
</dbReference>